<evidence type="ECO:0000313" key="1">
    <source>
        <dbReference type="EMBL" id="KAA6431890.1"/>
    </source>
</evidence>
<organism evidence="1 3">
    <name type="scientific">Rufibacter glacialis</name>
    <dbReference type="NCBI Taxonomy" id="1259555"/>
    <lineage>
        <taxon>Bacteria</taxon>
        <taxon>Pseudomonadati</taxon>
        <taxon>Bacteroidota</taxon>
        <taxon>Cytophagia</taxon>
        <taxon>Cytophagales</taxon>
        <taxon>Hymenobacteraceae</taxon>
        <taxon>Rufibacter</taxon>
    </lineage>
</organism>
<comment type="caution">
    <text evidence="1">The sequence shown here is derived from an EMBL/GenBank/DDBJ whole genome shotgun (WGS) entry which is preliminary data.</text>
</comment>
<dbReference type="Proteomes" id="UP000323866">
    <property type="component" value="Unassembled WGS sequence"/>
</dbReference>
<name>A0A5M8QAK6_9BACT</name>
<evidence type="ECO:0000313" key="4">
    <source>
        <dbReference type="Proteomes" id="UP001570846"/>
    </source>
</evidence>
<accession>A0A5M8QAK6</accession>
<keyword evidence="4" id="KW-1185">Reference proteome</keyword>
<reference evidence="2 4" key="3">
    <citation type="submission" date="2024-08" db="EMBL/GenBank/DDBJ databases">
        <authorList>
            <person name="Wei W."/>
        </authorList>
    </citation>
    <scope>NUCLEOTIDE SEQUENCE [LARGE SCALE GENOMIC DNA]</scope>
    <source>
        <strain evidence="2 4">XU2</strain>
    </source>
</reference>
<dbReference type="AlphaFoldDB" id="A0A5M8QAK6"/>
<protein>
    <submittedName>
        <fullName evidence="1">Uncharacterized protein</fullName>
    </submittedName>
</protein>
<gene>
    <name evidence="2" type="ORF">ACD591_10040</name>
    <name evidence="1" type="ORF">FOE74_17435</name>
</gene>
<dbReference type="Proteomes" id="UP001570846">
    <property type="component" value="Unassembled WGS sequence"/>
</dbReference>
<reference evidence="1 3" key="2">
    <citation type="submission" date="2019-09" db="EMBL/GenBank/DDBJ databases">
        <title>A bacterium isolated from glacier soil.</title>
        <authorList>
            <person name="Liu Q."/>
        </authorList>
    </citation>
    <scope>NUCLEOTIDE SEQUENCE [LARGE SCALE GENOMIC DNA]</scope>
    <source>
        <strain evidence="1 3">MDT1-10-3</strain>
    </source>
</reference>
<dbReference type="EMBL" id="VKKZ01000023">
    <property type="protein sequence ID" value="KAA6431890.1"/>
    <property type="molecule type" value="Genomic_DNA"/>
</dbReference>
<dbReference type="RefSeq" id="WP_149099909.1">
    <property type="nucleotide sequence ID" value="NZ_BMMG01000006.1"/>
</dbReference>
<evidence type="ECO:0000313" key="3">
    <source>
        <dbReference type="Proteomes" id="UP000323866"/>
    </source>
</evidence>
<reference evidence="1 3" key="1">
    <citation type="submission" date="2019-07" db="EMBL/GenBank/DDBJ databases">
        <authorList>
            <person name="Qu J.-H."/>
        </authorList>
    </citation>
    <scope>NUCLEOTIDE SEQUENCE [LARGE SCALE GENOMIC DNA]</scope>
    <source>
        <strain evidence="1 3">MDT1-10-3</strain>
    </source>
</reference>
<proteinExistence type="predicted"/>
<evidence type="ECO:0000313" key="2">
    <source>
        <dbReference type="EMBL" id="MFA1771632.1"/>
    </source>
</evidence>
<dbReference type="EMBL" id="JBGOGF010000005">
    <property type="protein sequence ID" value="MFA1771632.1"/>
    <property type="molecule type" value="Genomic_DNA"/>
</dbReference>
<dbReference type="OrthoDB" id="10001630at2"/>
<sequence length="291" mass="33961">MSRNRNRITSLEVWKWKRNRGKGHILPYFQNINNNISTKMSKKSAKERLLQALADGQVEIIDHLYREEVSDVSYNEYFLGDQTSETIDKAKEEYTKLLERLYTEFKDTADEEMVQASNSDLYLRNLKKKLEEVKKLFDSNRQEVQARIEKHRYRVPEEKMAFLNSMADIQSGYIGKTIQYVEEAISDMYPQVSPPTNGVELKLKFNLRKNEVITLFLLLESAGFLKSKVTENEISMFLEKHVTFNKKDESESIKGLSSLLAQIKNERAVKPYTIKKLKDRIAKASIVTNDR</sequence>